<dbReference type="InterPro" id="IPR013783">
    <property type="entry name" value="Ig-like_fold"/>
</dbReference>
<organism evidence="2 3">
    <name type="scientific">Amycolatopsis umgeniensis</name>
    <dbReference type="NCBI Taxonomy" id="336628"/>
    <lineage>
        <taxon>Bacteria</taxon>
        <taxon>Bacillati</taxon>
        <taxon>Actinomycetota</taxon>
        <taxon>Actinomycetes</taxon>
        <taxon>Pseudonocardiales</taxon>
        <taxon>Pseudonocardiaceae</taxon>
        <taxon>Amycolatopsis</taxon>
    </lineage>
</organism>
<evidence type="ECO:0008006" key="4">
    <source>
        <dbReference type="Google" id="ProtNLM"/>
    </source>
</evidence>
<evidence type="ECO:0000313" key="2">
    <source>
        <dbReference type="EMBL" id="MBB5854692.1"/>
    </source>
</evidence>
<dbReference type="RefSeq" id="WP_184898858.1">
    <property type="nucleotide sequence ID" value="NZ_JACHMX010000001.1"/>
</dbReference>
<proteinExistence type="predicted"/>
<evidence type="ECO:0000256" key="1">
    <source>
        <dbReference type="SAM" id="SignalP"/>
    </source>
</evidence>
<dbReference type="EMBL" id="JACHMX010000001">
    <property type="protein sequence ID" value="MBB5854692.1"/>
    <property type="molecule type" value="Genomic_DNA"/>
</dbReference>
<dbReference type="SUPFAM" id="SSF117074">
    <property type="entry name" value="Hypothetical protein PA1324"/>
    <property type="match status" value="1"/>
</dbReference>
<evidence type="ECO:0000313" key="3">
    <source>
        <dbReference type="Proteomes" id="UP000580861"/>
    </source>
</evidence>
<dbReference type="Proteomes" id="UP000580861">
    <property type="component" value="Unassembled WGS sequence"/>
</dbReference>
<gene>
    <name evidence="2" type="ORF">HDA45_004779</name>
</gene>
<accession>A0A841B7Y8</accession>
<keyword evidence="3" id="KW-1185">Reference proteome</keyword>
<dbReference type="AlphaFoldDB" id="A0A841B7Y8"/>
<reference evidence="2 3" key="1">
    <citation type="submission" date="2020-08" db="EMBL/GenBank/DDBJ databases">
        <title>Sequencing the genomes of 1000 actinobacteria strains.</title>
        <authorList>
            <person name="Klenk H.-P."/>
        </authorList>
    </citation>
    <scope>NUCLEOTIDE SEQUENCE [LARGE SCALE GENOMIC DNA]</scope>
    <source>
        <strain evidence="2 3">DSM 45272</strain>
    </source>
</reference>
<dbReference type="GO" id="GO:0005975">
    <property type="term" value="P:carbohydrate metabolic process"/>
    <property type="evidence" value="ECO:0007669"/>
    <property type="project" value="UniProtKB-ARBA"/>
</dbReference>
<dbReference type="Gene3D" id="2.60.40.10">
    <property type="entry name" value="Immunoglobulins"/>
    <property type="match status" value="2"/>
</dbReference>
<feature type="signal peptide" evidence="1">
    <location>
        <begin position="1"/>
        <end position="33"/>
    </location>
</feature>
<name>A0A841B7Y8_9PSEU</name>
<keyword evidence="1" id="KW-0732">Signal</keyword>
<sequence length="469" mass="50566">MRRTLPGRSLRAVGAMTLAFTLAGTMAAVPAYADPGPNLKITAAVPDGRWLRDETIPIDLTITNIGDTTATEVRAQGSTYSGPHYSFETNTWGDLNFDGPGTSFLAGESRTYRLTGRIWAVEPGNPVVRLSVLTPVDTDRTDNGADVPVNLVPPETTERVAGQVYGDKNRDGVLSPGEELAGITARVGSFGMPQELSVITDSAGRFAFDAVPVGSHRVLYFRDVPDGWMLPDDNVMRLDGSGKYQNLSVQGRQPLEKDLQAKIELDKARYAPGEAAKATVTLTNTGAYPLSGLYATCEDREGTGIDLKIPQEQWGAFGPAQAGTLAPGQRLVLTLTGQVAEKAPYFGRTYLDCNFSGKTYLNGPWVSAEAQVPGKRADARGQAWVDKNHNWRPDDGEGLANTTVTVSTKDNRLVSLARTDAKGFATFPGLAVGEYVFRAAGGWKAVNESTLRHVAPPYGWEWSMLLEPR</sequence>
<comment type="caution">
    <text evidence="2">The sequence shown here is derived from an EMBL/GenBank/DDBJ whole genome shotgun (WGS) entry which is preliminary data.</text>
</comment>
<protein>
    <recommendedName>
        <fullName evidence="4">SD-repeat containing protein B domain-containing protein</fullName>
    </recommendedName>
</protein>
<feature type="chain" id="PRO_5032974274" description="SD-repeat containing protein B domain-containing protein" evidence="1">
    <location>
        <begin position="34"/>
        <end position="469"/>
    </location>
</feature>
<dbReference type="SUPFAM" id="SSF49478">
    <property type="entry name" value="Cna protein B-type domain"/>
    <property type="match status" value="1"/>
</dbReference>